<dbReference type="AlphaFoldDB" id="A0A978VWV7"/>
<proteinExistence type="predicted"/>
<comment type="caution">
    <text evidence="1">The sequence shown here is derived from an EMBL/GenBank/DDBJ whole genome shotgun (WGS) entry which is preliminary data.</text>
</comment>
<organism evidence="1 2">
    <name type="scientific">Ziziphus jujuba var. spinosa</name>
    <dbReference type="NCBI Taxonomy" id="714518"/>
    <lineage>
        <taxon>Eukaryota</taxon>
        <taxon>Viridiplantae</taxon>
        <taxon>Streptophyta</taxon>
        <taxon>Embryophyta</taxon>
        <taxon>Tracheophyta</taxon>
        <taxon>Spermatophyta</taxon>
        <taxon>Magnoliopsida</taxon>
        <taxon>eudicotyledons</taxon>
        <taxon>Gunneridae</taxon>
        <taxon>Pentapetalae</taxon>
        <taxon>rosids</taxon>
        <taxon>fabids</taxon>
        <taxon>Rosales</taxon>
        <taxon>Rhamnaceae</taxon>
        <taxon>Paliureae</taxon>
        <taxon>Ziziphus</taxon>
    </lineage>
</organism>
<name>A0A978VWV7_ZIZJJ</name>
<sequence length="69" mass="8215">MVDLFVLDKTIHAAYVSFKDPNQFYVFSSKLEVVPNRSDYPFLLMQKLLTPFEMRGYQGVYTWRSRCIL</sequence>
<evidence type="ECO:0000313" key="2">
    <source>
        <dbReference type="Proteomes" id="UP000813462"/>
    </source>
</evidence>
<evidence type="ECO:0000313" key="1">
    <source>
        <dbReference type="EMBL" id="KAH7543302.1"/>
    </source>
</evidence>
<reference evidence="1" key="1">
    <citation type="journal article" date="2021" name="Front. Plant Sci.">
        <title>Chromosome-Scale Genome Assembly for Chinese Sour Jujube and Insights Into Its Genome Evolution and Domestication Signature.</title>
        <authorList>
            <person name="Shen L.-Y."/>
            <person name="Luo H."/>
            <person name="Wang X.-L."/>
            <person name="Wang X.-M."/>
            <person name="Qiu X.-J."/>
            <person name="Liu H."/>
            <person name="Zhou S.-S."/>
            <person name="Jia K.-H."/>
            <person name="Nie S."/>
            <person name="Bao Y.-T."/>
            <person name="Zhang R.-G."/>
            <person name="Yun Q.-Z."/>
            <person name="Chai Y.-H."/>
            <person name="Lu J.-Y."/>
            <person name="Li Y."/>
            <person name="Zhao S.-W."/>
            <person name="Mao J.-F."/>
            <person name="Jia S.-G."/>
            <person name="Mao Y.-M."/>
        </authorList>
    </citation>
    <scope>NUCLEOTIDE SEQUENCE</scope>
    <source>
        <strain evidence="1">AT0</strain>
        <tissue evidence="1">Leaf</tissue>
    </source>
</reference>
<accession>A0A978VWV7</accession>
<gene>
    <name evidence="1" type="ORF">FEM48_Zijuj02G0169900</name>
</gene>
<protein>
    <submittedName>
        <fullName evidence="1">Uncharacterized protein</fullName>
    </submittedName>
</protein>
<dbReference type="Proteomes" id="UP000813462">
    <property type="component" value="Unassembled WGS sequence"/>
</dbReference>
<dbReference type="EMBL" id="JAEACU010000002">
    <property type="protein sequence ID" value="KAH7543302.1"/>
    <property type="molecule type" value="Genomic_DNA"/>
</dbReference>